<evidence type="ECO:0000313" key="2">
    <source>
        <dbReference type="EMBL" id="ERK46810.1"/>
    </source>
</evidence>
<evidence type="ECO:0000256" key="1">
    <source>
        <dbReference type="SAM" id="Phobius"/>
    </source>
</evidence>
<dbReference type="Proteomes" id="UP000016658">
    <property type="component" value="Unassembled WGS sequence"/>
</dbReference>
<dbReference type="AlphaFoldDB" id="U2P8H1"/>
<comment type="caution">
    <text evidence="2">The sequence shown here is derived from an EMBL/GenBank/DDBJ whole genome shotgun (WGS) entry which is preliminary data.</text>
</comment>
<keyword evidence="1" id="KW-0472">Membrane</keyword>
<dbReference type="RefSeq" id="WP_035400703.1">
    <property type="nucleotide sequence ID" value="NZ_KI270975.1"/>
</dbReference>
<feature type="transmembrane region" description="Helical" evidence="1">
    <location>
        <begin position="32"/>
        <end position="52"/>
    </location>
</feature>
<gene>
    <name evidence="2" type="ORF">HMPREF0367_00359</name>
</gene>
<accession>U2P8H1</accession>
<dbReference type="HOGENOM" id="CLU_2057874_0_0_9"/>
<protein>
    <submittedName>
        <fullName evidence="2">Uncharacterized protein</fullName>
    </submittedName>
</protein>
<keyword evidence="1" id="KW-1133">Transmembrane helix</keyword>
<organism evidence="2 3">
    <name type="scientific">Faecalitalea cylindroides ATCC 27803</name>
    <dbReference type="NCBI Taxonomy" id="649755"/>
    <lineage>
        <taxon>Bacteria</taxon>
        <taxon>Bacillati</taxon>
        <taxon>Bacillota</taxon>
        <taxon>Erysipelotrichia</taxon>
        <taxon>Erysipelotrichales</taxon>
        <taxon>Erysipelotrichaceae</taxon>
        <taxon>Faecalitalea</taxon>
    </lineage>
</organism>
<keyword evidence="1" id="KW-0812">Transmembrane</keyword>
<feature type="transmembrane region" description="Helical" evidence="1">
    <location>
        <begin position="96"/>
        <end position="113"/>
    </location>
</feature>
<evidence type="ECO:0000313" key="3">
    <source>
        <dbReference type="Proteomes" id="UP000016658"/>
    </source>
</evidence>
<dbReference type="EMBL" id="AWVI01000018">
    <property type="protein sequence ID" value="ERK46810.1"/>
    <property type="molecule type" value="Genomic_DNA"/>
</dbReference>
<proteinExistence type="predicted"/>
<name>U2P8H1_9FIRM</name>
<reference evidence="2 3" key="1">
    <citation type="submission" date="2013-06" db="EMBL/GenBank/DDBJ databases">
        <authorList>
            <person name="Weinstock G."/>
            <person name="Sodergren E."/>
            <person name="Lobos E.A."/>
            <person name="Fulton L."/>
            <person name="Fulton R."/>
            <person name="Courtney L."/>
            <person name="Fronick C."/>
            <person name="O'Laughlin M."/>
            <person name="Godfrey J."/>
            <person name="Wilson R.M."/>
            <person name="Miner T."/>
            <person name="Farmer C."/>
            <person name="Delehaunty K."/>
            <person name="Cordes M."/>
            <person name="Minx P."/>
            <person name="Tomlinson C."/>
            <person name="Chen J."/>
            <person name="Wollam A."/>
            <person name="Pepin K.H."/>
            <person name="Bhonagiri V."/>
            <person name="Zhang X."/>
            <person name="Warren W."/>
            <person name="Mitreva M."/>
            <person name="Mardis E.R."/>
            <person name="Wilson R.K."/>
        </authorList>
    </citation>
    <scope>NUCLEOTIDE SEQUENCE [LARGE SCALE GENOMIC DNA]</scope>
    <source>
        <strain evidence="2 3">ATCC 27803</strain>
    </source>
</reference>
<sequence>MKKFTSKILRGIAILITNLIGVLIIKSNKDDMLIIIYLLSITLMMFCFSLYLEWISYKNQDSDTYCSMKDVKLIMDIAGIIQLSTIFEFVDSNMKLILFLISSLLAIISLYMIRKKALK</sequence>